<dbReference type="OrthoDB" id="5677904at2"/>
<evidence type="ECO:0000256" key="2">
    <source>
        <dbReference type="ARBA" id="ARBA00022692"/>
    </source>
</evidence>
<keyword evidence="7" id="KW-1185">Reference proteome</keyword>
<keyword evidence="3 5" id="KW-1133">Transmembrane helix</keyword>
<reference evidence="6 7" key="1">
    <citation type="submission" date="2017-08" db="EMBL/GenBank/DDBJ databases">
        <title>Reclassification of Bisgaard taxon 37 and 44.</title>
        <authorList>
            <person name="Christensen H."/>
        </authorList>
    </citation>
    <scope>NUCLEOTIDE SEQUENCE [LARGE SCALE GENOMIC DNA]</scope>
    <source>
        <strain evidence="6 7">EEAB3T1</strain>
    </source>
</reference>
<feature type="transmembrane region" description="Helical" evidence="5">
    <location>
        <begin position="65"/>
        <end position="92"/>
    </location>
</feature>
<name>A0A3A1Y8U5_9GAMM</name>
<evidence type="ECO:0000256" key="5">
    <source>
        <dbReference type="SAM" id="Phobius"/>
    </source>
</evidence>
<organism evidence="6 7">
    <name type="scientific">Psittacicella gerlachiana</name>
    <dbReference type="NCBI Taxonomy" id="2028574"/>
    <lineage>
        <taxon>Bacteria</taxon>
        <taxon>Pseudomonadati</taxon>
        <taxon>Pseudomonadota</taxon>
        <taxon>Gammaproteobacteria</taxon>
        <taxon>Pasteurellales</taxon>
        <taxon>Psittacicellaceae</taxon>
        <taxon>Psittacicella</taxon>
    </lineage>
</organism>
<evidence type="ECO:0000313" key="6">
    <source>
        <dbReference type="EMBL" id="RIY34733.1"/>
    </source>
</evidence>
<keyword evidence="2 5" id="KW-0812">Transmembrane</keyword>
<feature type="transmembrane region" description="Helical" evidence="5">
    <location>
        <begin position="99"/>
        <end position="123"/>
    </location>
</feature>
<comment type="subcellular location">
    <subcellularLocation>
        <location evidence="1">Membrane</location>
        <topology evidence="1">Multi-pass membrane protein</topology>
    </subcellularLocation>
</comment>
<dbReference type="GO" id="GO:0016020">
    <property type="term" value="C:membrane"/>
    <property type="evidence" value="ECO:0007669"/>
    <property type="project" value="UniProtKB-SubCell"/>
</dbReference>
<gene>
    <name evidence="6" type="ORF">CKF59_04920</name>
</gene>
<dbReference type="InterPro" id="IPR003825">
    <property type="entry name" value="Colicin-V_CvpA"/>
</dbReference>
<dbReference type="Proteomes" id="UP000265964">
    <property type="component" value="Unassembled WGS sequence"/>
</dbReference>
<evidence type="ECO:0008006" key="8">
    <source>
        <dbReference type="Google" id="ProtNLM"/>
    </source>
</evidence>
<evidence type="ECO:0000256" key="3">
    <source>
        <dbReference type="ARBA" id="ARBA00022989"/>
    </source>
</evidence>
<keyword evidence="4 5" id="KW-0472">Membrane</keyword>
<dbReference type="AlphaFoldDB" id="A0A3A1Y8U5"/>
<dbReference type="Pfam" id="PF02674">
    <property type="entry name" value="Colicin_V"/>
    <property type="match status" value="1"/>
</dbReference>
<evidence type="ECO:0000313" key="7">
    <source>
        <dbReference type="Proteomes" id="UP000265964"/>
    </source>
</evidence>
<protein>
    <recommendedName>
        <fullName evidence="8">Membrane protein required for colicin V production</fullName>
    </recommendedName>
</protein>
<dbReference type="GO" id="GO:0009403">
    <property type="term" value="P:toxin biosynthetic process"/>
    <property type="evidence" value="ECO:0007669"/>
    <property type="project" value="InterPro"/>
</dbReference>
<accession>A0A3A1Y8U5</accession>
<evidence type="ECO:0000256" key="1">
    <source>
        <dbReference type="ARBA" id="ARBA00004141"/>
    </source>
</evidence>
<dbReference type="EMBL" id="NRJF01000131">
    <property type="protein sequence ID" value="RIY34733.1"/>
    <property type="molecule type" value="Genomic_DNA"/>
</dbReference>
<sequence>MFSIADLFLGIIVLVFFVKGFLRGFLGSIFTLIALGGAIFVALNFTGDFSPLLNKVPYTHQYPLLAFAIVFIVSYIFLSLATKALTALFAGLTVLNNPFLSLLGGVILAFVAICVISVIYSFLVENGVNPGSFVKNFDQSYAKEVIDYFNSGLNINARIKELFAAFSEQAKLYK</sequence>
<feature type="transmembrane region" description="Helical" evidence="5">
    <location>
        <begin position="29"/>
        <end position="45"/>
    </location>
</feature>
<feature type="transmembrane region" description="Helical" evidence="5">
    <location>
        <begin position="6"/>
        <end position="22"/>
    </location>
</feature>
<dbReference type="RefSeq" id="WP_119534857.1">
    <property type="nucleotide sequence ID" value="NZ_NRJF01000131.1"/>
</dbReference>
<comment type="caution">
    <text evidence="6">The sequence shown here is derived from an EMBL/GenBank/DDBJ whole genome shotgun (WGS) entry which is preliminary data.</text>
</comment>
<evidence type="ECO:0000256" key="4">
    <source>
        <dbReference type="ARBA" id="ARBA00023136"/>
    </source>
</evidence>
<proteinExistence type="predicted"/>